<name>A0A0G4HWY1_9ALVE</name>
<dbReference type="AlphaFoldDB" id="A0A0G4HWY1"/>
<reference evidence="2" key="1">
    <citation type="submission" date="2014-11" db="EMBL/GenBank/DDBJ databases">
        <authorList>
            <person name="Otto D Thomas"/>
            <person name="Naeem Raeece"/>
        </authorList>
    </citation>
    <scope>NUCLEOTIDE SEQUENCE</scope>
</reference>
<feature type="region of interest" description="Disordered" evidence="1">
    <location>
        <begin position="1"/>
        <end position="89"/>
    </location>
</feature>
<accession>A0A0G4HWY1</accession>
<evidence type="ECO:0000313" key="2">
    <source>
        <dbReference type="EMBL" id="CEM49011.1"/>
    </source>
</evidence>
<evidence type="ECO:0000256" key="1">
    <source>
        <dbReference type="SAM" id="MobiDB-lite"/>
    </source>
</evidence>
<proteinExistence type="predicted"/>
<dbReference type="EMBL" id="CDMZ01004209">
    <property type="protein sequence ID" value="CEM49011.1"/>
    <property type="molecule type" value="Genomic_DNA"/>
</dbReference>
<sequence length="89" mass="9011">MDSRGGAGPVVGLPGMPPHARQSYGAAADGGKWADQGGVVGRPDEPPSFQQSPPSPHQQAAAASLFKDSPSDPSSESDSESGEPQVRLS</sequence>
<dbReference type="VEuPathDB" id="CryptoDB:Cvel_9149"/>
<feature type="compositionally biased region" description="Low complexity" evidence="1">
    <location>
        <begin position="47"/>
        <end position="64"/>
    </location>
</feature>
<organism evidence="2">
    <name type="scientific">Chromera velia CCMP2878</name>
    <dbReference type="NCBI Taxonomy" id="1169474"/>
    <lineage>
        <taxon>Eukaryota</taxon>
        <taxon>Sar</taxon>
        <taxon>Alveolata</taxon>
        <taxon>Colpodellida</taxon>
        <taxon>Chromeraceae</taxon>
        <taxon>Chromera</taxon>
    </lineage>
</organism>
<gene>
    <name evidence="2" type="ORF">Cvel_9149</name>
</gene>
<protein>
    <submittedName>
        <fullName evidence="2">Uncharacterized protein</fullName>
    </submittedName>
</protein>